<gene>
    <name evidence="3" type="ORF">P9H32_08010</name>
</gene>
<evidence type="ECO:0000313" key="4">
    <source>
        <dbReference type="Proteomes" id="UP001290861"/>
    </source>
</evidence>
<evidence type="ECO:0000256" key="1">
    <source>
        <dbReference type="SAM" id="MobiDB-lite"/>
    </source>
</evidence>
<keyword evidence="2" id="KW-1133">Transmembrane helix</keyword>
<sequence>MSDKKNSPFQAAFWISNQEKLYILIICLLFILGFGARYLYLNNRRPSPPLDPQPEQIEKTEQIHE</sequence>
<feature type="compositionally biased region" description="Basic and acidic residues" evidence="1">
    <location>
        <begin position="56"/>
        <end position="65"/>
    </location>
</feature>
<keyword evidence="2" id="KW-0472">Membrane</keyword>
<comment type="caution">
    <text evidence="3">The sequence shown here is derived from an EMBL/GenBank/DDBJ whole genome shotgun (WGS) entry which is preliminary data.</text>
</comment>
<feature type="transmembrane region" description="Helical" evidence="2">
    <location>
        <begin position="21"/>
        <end position="40"/>
    </location>
</feature>
<dbReference type="Proteomes" id="UP001290861">
    <property type="component" value="Unassembled WGS sequence"/>
</dbReference>
<dbReference type="EMBL" id="JARVCO010000010">
    <property type="protein sequence ID" value="MDZ8118571.1"/>
    <property type="molecule type" value="Genomic_DNA"/>
</dbReference>
<accession>A0ABU5MX82</accession>
<feature type="region of interest" description="Disordered" evidence="1">
    <location>
        <begin position="46"/>
        <end position="65"/>
    </location>
</feature>
<name>A0ABU5MX82_9BACT</name>
<keyword evidence="2" id="KW-0812">Transmembrane</keyword>
<keyword evidence="4" id="KW-1185">Reference proteome</keyword>
<protein>
    <submittedName>
        <fullName evidence="3">Uncharacterized protein</fullName>
    </submittedName>
</protein>
<evidence type="ECO:0000313" key="3">
    <source>
        <dbReference type="EMBL" id="MDZ8118571.1"/>
    </source>
</evidence>
<proteinExistence type="predicted"/>
<evidence type="ECO:0000256" key="2">
    <source>
        <dbReference type="SAM" id="Phobius"/>
    </source>
</evidence>
<organism evidence="3 4">
    <name type="scientific">Pontiella agarivorans</name>
    <dbReference type="NCBI Taxonomy" id="3038953"/>
    <lineage>
        <taxon>Bacteria</taxon>
        <taxon>Pseudomonadati</taxon>
        <taxon>Kiritimatiellota</taxon>
        <taxon>Kiritimatiellia</taxon>
        <taxon>Kiritimatiellales</taxon>
        <taxon>Pontiellaceae</taxon>
        <taxon>Pontiella</taxon>
    </lineage>
</organism>
<reference evidence="3 4" key="1">
    <citation type="journal article" date="2024" name="Appl. Environ. Microbiol.">
        <title>Pontiella agarivorans sp. nov., a novel marine anaerobic bacterium capable of degrading macroalgal polysaccharides and fixing nitrogen.</title>
        <authorList>
            <person name="Liu N."/>
            <person name="Kivenson V."/>
            <person name="Peng X."/>
            <person name="Cui Z."/>
            <person name="Lankiewicz T.S."/>
            <person name="Gosselin K.M."/>
            <person name="English C.J."/>
            <person name="Blair E.M."/>
            <person name="O'Malley M.A."/>
            <person name="Valentine D.L."/>
        </authorList>
    </citation>
    <scope>NUCLEOTIDE SEQUENCE [LARGE SCALE GENOMIC DNA]</scope>
    <source>
        <strain evidence="3 4">NLcol2</strain>
    </source>
</reference>